<keyword evidence="5 7" id="KW-0063">Aspartyl esterase</keyword>
<dbReference type="SUPFAM" id="SSF51126">
    <property type="entry name" value="Pectin lyase-like"/>
    <property type="match status" value="1"/>
</dbReference>
<dbReference type="PROSITE" id="PS00800">
    <property type="entry name" value="PECTINESTERASE_1"/>
    <property type="match status" value="1"/>
</dbReference>
<comment type="function">
    <text evidence="7">Acts in the modification of cell walls via demethylesterification of cell wall pectin.</text>
</comment>
<dbReference type="PANTHER" id="PTHR31707">
    <property type="entry name" value="PECTINESTERASE"/>
    <property type="match status" value="1"/>
</dbReference>
<dbReference type="Gene3D" id="1.20.140.40">
    <property type="entry name" value="Invertase/pectin methylesterase inhibitor family protein"/>
    <property type="match status" value="1"/>
</dbReference>
<evidence type="ECO:0000256" key="3">
    <source>
        <dbReference type="ARBA" id="ARBA00007786"/>
    </source>
</evidence>
<comment type="similarity">
    <text evidence="2">In the N-terminal section; belongs to the PMEI family.</text>
</comment>
<dbReference type="EMBL" id="OZ020096">
    <property type="protein sequence ID" value="CAK9256314.1"/>
    <property type="molecule type" value="Genomic_DNA"/>
</dbReference>
<comment type="catalytic activity">
    <reaction evidence="7">
        <text>[(1-&gt;4)-alpha-D-galacturonosyl methyl ester](n) + n H2O = [(1-&gt;4)-alpha-D-galacturonosyl](n) + n methanol + n H(+)</text>
        <dbReference type="Rhea" id="RHEA:22380"/>
        <dbReference type="Rhea" id="RHEA-COMP:14570"/>
        <dbReference type="Rhea" id="RHEA-COMP:14573"/>
        <dbReference type="ChEBI" id="CHEBI:15377"/>
        <dbReference type="ChEBI" id="CHEBI:15378"/>
        <dbReference type="ChEBI" id="CHEBI:17790"/>
        <dbReference type="ChEBI" id="CHEBI:140522"/>
        <dbReference type="ChEBI" id="CHEBI:140523"/>
        <dbReference type="EC" id="3.1.1.11"/>
    </reaction>
</comment>
<feature type="active site" evidence="6">
    <location>
        <position position="463"/>
    </location>
</feature>
<dbReference type="SUPFAM" id="SSF101148">
    <property type="entry name" value="Plant invertase/pectin methylesterase inhibitor"/>
    <property type="match status" value="1"/>
</dbReference>
<keyword evidence="7" id="KW-0134">Cell wall</keyword>
<dbReference type="InterPro" id="IPR000070">
    <property type="entry name" value="Pectinesterase_cat"/>
</dbReference>
<evidence type="ECO:0000256" key="6">
    <source>
        <dbReference type="PROSITE-ProRule" id="PRU10040"/>
    </source>
</evidence>
<dbReference type="CDD" id="cd15798">
    <property type="entry name" value="PMEI-like_3"/>
    <property type="match status" value="1"/>
</dbReference>
<dbReference type="Proteomes" id="UP001497444">
    <property type="component" value="Chromosome 1"/>
</dbReference>
<dbReference type="Pfam" id="PF01095">
    <property type="entry name" value="Pectinesterase"/>
    <property type="match status" value="1"/>
</dbReference>
<dbReference type="InterPro" id="IPR012334">
    <property type="entry name" value="Pectin_lyas_fold"/>
</dbReference>
<name>A0ABP0VPD4_9BRYO</name>
<evidence type="ECO:0000313" key="9">
    <source>
        <dbReference type="EMBL" id="CAK9256314.1"/>
    </source>
</evidence>
<feature type="domain" description="Pectinesterase inhibitor" evidence="8">
    <location>
        <begin position="71"/>
        <end position="233"/>
    </location>
</feature>
<protein>
    <recommendedName>
        <fullName evidence="7">Pectinesterase</fullName>
        <ecNumber evidence="7">3.1.1.11</ecNumber>
    </recommendedName>
</protein>
<dbReference type="PROSITE" id="PS00503">
    <property type="entry name" value="PECTINESTERASE_2"/>
    <property type="match status" value="1"/>
</dbReference>
<accession>A0ABP0VPD4</accession>
<dbReference type="SMART" id="SM00856">
    <property type="entry name" value="PMEI"/>
    <property type="match status" value="1"/>
</dbReference>
<reference evidence="9 10" key="1">
    <citation type="submission" date="2024-02" db="EMBL/GenBank/DDBJ databases">
        <authorList>
            <consortium name="ELIXIR-Norway"/>
            <consortium name="Elixir Norway"/>
        </authorList>
    </citation>
    <scope>NUCLEOTIDE SEQUENCE [LARGE SCALE GENOMIC DNA]</scope>
</reference>
<dbReference type="Gene3D" id="2.160.20.10">
    <property type="entry name" value="Single-stranded right-handed beta-helix, Pectin lyase-like"/>
    <property type="match status" value="1"/>
</dbReference>
<sequence length="624" mass="67019">MFFPGDDVATPLIGGERAAPEPTGTRKSSAAIVGVAVVALLVLATVISNPVEVRLRSSKRGKNVENNLQLVGLQAITAACRATLYPQTCRETLTDKHYAHSADSLGLTRVLLFSASQGVKNTLASVVAENGAEKSLSIVGGGALEVCEHNLVRSLEQLEAADADLTAFSRFSSDVELDLWRSTSFDDIKTKVSAAMEFHTTCIDTLVETGTLESKTIQAKEETEELLSNAIAFVNALFSFGNDLQLWTRPVHSERPNSWDFPRRLLNPEETQAVSNSEDDAAAASVLPSWMSSEQKEHLLDAAAASTPNVVVAKDGSGKFNTIQAAVNAAPQTGSATANRYVIYIKTGVYDEQVTIPQKATNIMFTGDGAGKTVITGHLSVDGTPGTTTFMSATLIIEGSGFIGKFFTAQNTAGPMGHQAVAVRVSADKAVFYQCSLDSYQDSLYAHTFRHFFRETTILGTVDFIFGNGNSVFQSCNVIAKKPLLGQQNTYTAQGKTDPGQSTGLSFQSCTFDATADLKSNAAQFPTYLGRPWKAYSTCVNLKCNLLGHINPAGWLPWNTSDFGLKTSFFAEYLNFGGGANTAKRVSWSHQITDRNQALTYQALSFITANSWVPATGIPLTTTL</sequence>
<dbReference type="Pfam" id="PF04043">
    <property type="entry name" value="PMEI"/>
    <property type="match status" value="1"/>
</dbReference>
<comment type="subcellular location">
    <subcellularLocation>
        <location evidence="7">Secreted</location>
        <location evidence="7">Cell wall</location>
    </subcellularLocation>
</comment>
<keyword evidence="7" id="KW-0961">Cell wall biogenesis/degradation</keyword>
<dbReference type="EC" id="3.1.1.11" evidence="7"/>
<dbReference type="InterPro" id="IPR035513">
    <property type="entry name" value="Invertase/methylesterase_inhib"/>
</dbReference>
<evidence type="ECO:0000256" key="7">
    <source>
        <dbReference type="RuleBase" id="RU000589"/>
    </source>
</evidence>
<dbReference type="InterPro" id="IPR018040">
    <property type="entry name" value="Pectinesterase_Tyr_AS"/>
</dbReference>
<comment type="pathway">
    <text evidence="1 7">Glycan metabolism; pectin degradation; 2-dehydro-3-deoxy-D-gluconate from pectin: step 1/5.</text>
</comment>
<keyword evidence="4 7" id="KW-0378">Hydrolase</keyword>
<dbReference type="InterPro" id="IPR006501">
    <property type="entry name" value="Pectinesterase_inhib_dom"/>
</dbReference>
<evidence type="ECO:0000259" key="8">
    <source>
        <dbReference type="SMART" id="SM00856"/>
    </source>
</evidence>
<keyword evidence="10" id="KW-1185">Reference proteome</keyword>
<dbReference type="InterPro" id="IPR033131">
    <property type="entry name" value="Pectinesterase_Asp_AS"/>
</dbReference>
<keyword evidence="7" id="KW-0964">Secreted</keyword>
<evidence type="ECO:0000256" key="2">
    <source>
        <dbReference type="ARBA" id="ARBA00006027"/>
    </source>
</evidence>
<evidence type="ECO:0000313" key="10">
    <source>
        <dbReference type="Proteomes" id="UP001497444"/>
    </source>
</evidence>
<evidence type="ECO:0000256" key="1">
    <source>
        <dbReference type="ARBA" id="ARBA00005184"/>
    </source>
</evidence>
<proteinExistence type="inferred from homology"/>
<comment type="similarity">
    <text evidence="3">In the C-terminal section; belongs to the pectinesterase family.</text>
</comment>
<dbReference type="NCBIfam" id="TIGR01614">
    <property type="entry name" value="PME_inhib"/>
    <property type="match status" value="1"/>
</dbReference>
<organism evidence="9 10">
    <name type="scientific">Sphagnum jensenii</name>
    <dbReference type="NCBI Taxonomy" id="128206"/>
    <lineage>
        <taxon>Eukaryota</taxon>
        <taxon>Viridiplantae</taxon>
        <taxon>Streptophyta</taxon>
        <taxon>Embryophyta</taxon>
        <taxon>Bryophyta</taxon>
        <taxon>Sphagnophytina</taxon>
        <taxon>Sphagnopsida</taxon>
        <taxon>Sphagnales</taxon>
        <taxon>Sphagnaceae</taxon>
        <taxon>Sphagnum</taxon>
    </lineage>
</organism>
<gene>
    <name evidence="9" type="ORF">CSSPJE1EN1_LOCUS1792</name>
</gene>
<evidence type="ECO:0000256" key="5">
    <source>
        <dbReference type="ARBA" id="ARBA00023085"/>
    </source>
</evidence>
<evidence type="ECO:0000256" key="4">
    <source>
        <dbReference type="ARBA" id="ARBA00022801"/>
    </source>
</evidence>
<dbReference type="InterPro" id="IPR011050">
    <property type="entry name" value="Pectin_lyase_fold/virulence"/>
</dbReference>